<keyword evidence="1" id="KW-1133">Transmembrane helix</keyword>
<comment type="caution">
    <text evidence="2">The sequence shown here is derived from an EMBL/GenBank/DDBJ whole genome shotgun (WGS) entry which is preliminary data.</text>
</comment>
<keyword evidence="1" id="KW-0812">Transmembrane</keyword>
<feature type="transmembrane region" description="Helical" evidence="1">
    <location>
        <begin position="31"/>
        <end position="51"/>
    </location>
</feature>
<evidence type="ECO:0000313" key="3">
    <source>
        <dbReference type="Proteomes" id="UP000178448"/>
    </source>
</evidence>
<evidence type="ECO:0000256" key="1">
    <source>
        <dbReference type="SAM" id="Phobius"/>
    </source>
</evidence>
<dbReference type="AlphaFoldDB" id="A0A1F5YW16"/>
<keyword evidence="1" id="KW-0472">Membrane</keyword>
<name>A0A1F5YW16_9BACT</name>
<gene>
    <name evidence="2" type="ORF">A2Z33_04435</name>
</gene>
<dbReference type="EMBL" id="MFJD01000003">
    <property type="protein sequence ID" value="OGG04390.1"/>
    <property type="molecule type" value="Genomic_DNA"/>
</dbReference>
<organism evidence="2 3">
    <name type="scientific">Candidatus Gottesmanbacteria bacterium RBG_16_52_11</name>
    <dbReference type="NCBI Taxonomy" id="1798374"/>
    <lineage>
        <taxon>Bacteria</taxon>
        <taxon>Candidatus Gottesmaniibacteriota</taxon>
    </lineage>
</organism>
<evidence type="ECO:0000313" key="2">
    <source>
        <dbReference type="EMBL" id="OGG04390.1"/>
    </source>
</evidence>
<accession>A0A1F5YW16</accession>
<sequence length="104" mass="11751">MDGNKTSLLWKIFMIVLIFIGRYIRFYAVEACFQLVGGILAIYAMLVLMGLNSLGRYIWPGEESWWTVDGRTIFANYSPHSGYGLCNTLVLGRTDGNMGAGFYY</sequence>
<reference evidence="2 3" key="1">
    <citation type="journal article" date="2016" name="Nat. Commun.">
        <title>Thousands of microbial genomes shed light on interconnected biogeochemical processes in an aquifer system.</title>
        <authorList>
            <person name="Anantharaman K."/>
            <person name="Brown C.T."/>
            <person name="Hug L.A."/>
            <person name="Sharon I."/>
            <person name="Castelle C.J."/>
            <person name="Probst A.J."/>
            <person name="Thomas B.C."/>
            <person name="Singh A."/>
            <person name="Wilkins M.J."/>
            <person name="Karaoz U."/>
            <person name="Brodie E.L."/>
            <person name="Williams K.H."/>
            <person name="Hubbard S.S."/>
            <person name="Banfield J.F."/>
        </authorList>
    </citation>
    <scope>NUCLEOTIDE SEQUENCE [LARGE SCALE GENOMIC DNA]</scope>
</reference>
<dbReference type="Proteomes" id="UP000178448">
    <property type="component" value="Unassembled WGS sequence"/>
</dbReference>
<protein>
    <submittedName>
        <fullName evidence="2">Uncharacterized protein</fullName>
    </submittedName>
</protein>
<feature type="transmembrane region" description="Helical" evidence="1">
    <location>
        <begin position="6"/>
        <end position="24"/>
    </location>
</feature>
<proteinExistence type="predicted"/>